<evidence type="ECO:0000313" key="2">
    <source>
        <dbReference type="Proteomes" id="UP001059209"/>
    </source>
</evidence>
<keyword evidence="2" id="KW-1185">Reference proteome</keyword>
<dbReference type="Proteomes" id="UP001059209">
    <property type="component" value="Chromosome"/>
</dbReference>
<dbReference type="RefSeq" id="WP_260571241.1">
    <property type="nucleotide sequence ID" value="NZ_CP104205.1"/>
</dbReference>
<organism evidence="1 2">
    <name type="scientific">Maribacter litopenaei</name>
    <dbReference type="NCBI Taxonomy" id="2976127"/>
    <lineage>
        <taxon>Bacteria</taxon>
        <taxon>Pseudomonadati</taxon>
        <taxon>Bacteroidota</taxon>
        <taxon>Flavobacteriia</taxon>
        <taxon>Flavobacteriales</taxon>
        <taxon>Flavobacteriaceae</taxon>
        <taxon>Maribacter</taxon>
    </lineage>
</organism>
<dbReference type="SUPFAM" id="SSF82171">
    <property type="entry name" value="DPP6 N-terminal domain-like"/>
    <property type="match status" value="1"/>
</dbReference>
<reference evidence="1" key="1">
    <citation type="submission" date="2022-09" db="EMBL/GenBank/DDBJ databases">
        <title>Maribacter litopenaei sp. nov., isolated from the intestinal tract of the Pacific White Shrimp, Litopenaeus vannamei.</title>
        <authorList>
            <person name="Kim S.Y."/>
            <person name="Hwang C.Y."/>
        </authorList>
    </citation>
    <scope>NUCLEOTIDE SEQUENCE</scope>
    <source>
        <strain evidence="1">HL-LV01</strain>
    </source>
</reference>
<sequence>MKKLAIFGALVIIAWSCKQESKEESDTSMAKSVKSYTIEQMMDNEAIGGGSFSPDNSKLLISSNRSGIYNMYTISTDSGEMEPITQSDSSSVFAISYFPRDERMLFRMDGNGDEIYHIYIRNLSGSFTDLTPTEGARASFHSWSEDKKSFFFTSNKRDSRFMTCTKWIFWTTDRNSCIKTMRATISGH</sequence>
<dbReference type="Pfam" id="PF07676">
    <property type="entry name" value="PD40"/>
    <property type="match status" value="1"/>
</dbReference>
<protein>
    <recommendedName>
        <fullName evidence="3">WD40-like Beta Propeller Repeat</fullName>
    </recommendedName>
</protein>
<dbReference type="InterPro" id="IPR011042">
    <property type="entry name" value="6-blade_b-propeller_TolB-like"/>
</dbReference>
<evidence type="ECO:0000313" key="1">
    <source>
        <dbReference type="EMBL" id="UWX53735.1"/>
    </source>
</evidence>
<name>A0ABY5Y6E9_9FLAO</name>
<accession>A0ABY5Y6E9</accession>
<evidence type="ECO:0008006" key="3">
    <source>
        <dbReference type="Google" id="ProtNLM"/>
    </source>
</evidence>
<proteinExistence type="predicted"/>
<gene>
    <name evidence="1" type="ORF">NYZ99_11315</name>
</gene>
<dbReference type="Gene3D" id="2.120.10.30">
    <property type="entry name" value="TolB, C-terminal domain"/>
    <property type="match status" value="1"/>
</dbReference>
<dbReference type="EMBL" id="CP104205">
    <property type="protein sequence ID" value="UWX53735.1"/>
    <property type="molecule type" value="Genomic_DNA"/>
</dbReference>
<dbReference type="InterPro" id="IPR011659">
    <property type="entry name" value="WD40"/>
</dbReference>